<evidence type="ECO:0000313" key="3">
    <source>
        <dbReference type="EMBL" id="CAC5426861.1"/>
    </source>
</evidence>
<keyword evidence="1" id="KW-0812">Transmembrane</keyword>
<organism evidence="3 4">
    <name type="scientific">Mytilus coruscus</name>
    <name type="common">Sea mussel</name>
    <dbReference type="NCBI Taxonomy" id="42192"/>
    <lineage>
        <taxon>Eukaryota</taxon>
        <taxon>Metazoa</taxon>
        <taxon>Spiralia</taxon>
        <taxon>Lophotrochozoa</taxon>
        <taxon>Mollusca</taxon>
        <taxon>Bivalvia</taxon>
        <taxon>Autobranchia</taxon>
        <taxon>Pteriomorphia</taxon>
        <taxon>Mytilida</taxon>
        <taxon>Mytiloidea</taxon>
        <taxon>Mytilidae</taxon>
        <taxon>Mytilinae</taxon>
        <taxon>Mytilus</taxon>
    </lineage>
</organism>
<keyword evidence="1" id="KW-0472">Membrane</keyword>
<dbReference type="Pfam" id="PF07699">
    <property type="entry name" value="Ephrin_rec_like"/>
    <property type="match status" value="2"/>
</dbReference>
<dbReference type="EMBL" id="CACVKT020010480">
    <property type="protein sequence ID" value="CAC5426861.1"/>
    <property type="molecule type" value="Genomic_DNA"/>
</dbReference>
<name>A0A6J8F5V4_MYTCO</name>
<dbReference type="InterPro" id="IPR009030">
    <property type="entry name" value="Growth_fac_rcpt_cys_sf"/>
</dbReference>
<dbReference type="AlphaFoldDB" id="A0A6J8F5V4"/>
<feature type="domain" description="Tyrosine-protein kinase ephrin type A/B receptor-like" evidence="2">
    <location>
        <begin position="2"/>
        <end position="40"/>
    </location>
</feature>
<dbReference type="Gene3D" id="2.10.50.10">
    <property type="entry name" value="Tumor Necrosis Factor Receptor, subunit A, domain 2"/>
    <property type="match status" value="2"/>
</dbReference>
<dbReference type="PANTHER" id="PTHR24046:SF5">
    <property type="entry name" value="EGF-LIKE DOMAIN-CONTAINING PROTEIN"/>
    <property type="match status" value="1"/>
</dbReference>
<keyword evidence="1" id="KW-1133">Transmembrane helix</keyword>
<dbReference type="PANTHER" id="PTHR24046">
    <property type="entry name" value="SIGNAL PEPTIDE, CUB AND EGF-LIKE DOMAIN-CONTAINING"/>
    <property type="match status" value="1"/>
</dbReference>
<dbReference type="OrthoDB" id="6158247at2759"/>
<reference evidence="3 4" key="1">
    <citation type="submission" date="2020-06" db="EMBL/GenBank/DDBJ databases">
        <authorList>
            <person name="Li R."/>
            <person name="Bekaert M."/>
        </authorList>
    </citation>
    <scope>NUCLEOTIDE SEQUENCE [LARGE SCALE GENOMIC DNA]</scope>
    <source>
        <strain evidence="4">wild</strain>
    </source>
</reference>
<feature type="transmembrane region" description="Helical" evidence="1">
    <location>
        <begin position="120"/>
        <end position="144"/>
    </location>
</feature>
<dbReference type="InterPro" id="IPR052071">
    <property type="entry name" value="SCUB_EGF-like_domain"/>
</dbReference>
<dbReference type="SUPFAM" id="SSF57184">
    <property type="entry name" value="Growth factor receptor domain"/>
    <property type="match status" value="1"/>
</dbReference>
<dbReference type="InterPro" id="IPR011641">
    <property type="entry name" value="Tyr-kin_ephrin_A/B_rcpt-like"/>
</dbReference>
<evidence type="ECO:0000259" key="2">
    <source>
        <dbReference type="Pfam" id="PF07699"/>
    </source>
</evidence>
<dbReference type="SMART" id="SM01411">
    <property type="entry name" value="Ephrin_rec_like"/>
    <property type="match status" value="2"/>
</dbReference>
<feature type="domain" description="Tyrosine-protein kinase ephrin type A/B receptor-like" evidence="2">
    <location>
        <begin position="47"/>
        <end position="94"/>
    </location>
</feature>
<keyword evidence="4" id="KW-1185">Reference proteome</keyword>
<evidence type="ECO:0000313" key="4">
    <source>
        <dbReference type="Proteomes" id="UP000507470"/>
    </source>
</evidence>
<dbReference type="GO" id="GO:0007165">
    <property type="term" value="P:signal transduction"/>
    <property type="evidence" value="ECO:0007669"/>
    <property type="project" value="TreeGrafter"/>
</dbReference>
<protein>
    <recommendedName>
        <fullName evidence="2">Tyrosine-protein kinase ephrin type A/B receptor-like domain-containing protein</fullName>
    </recommendedName>
</protein>
<sequence>MTCEFCSIGSYQTNVGRTVCESCESSRTTLNFGSDSSTDCIDNCPSGQYYVPSASSCAPCERHYYQHMSGQDFCYPCPHGTITSEKGSNSSNSCYRGNAEEGFVPNTTDSGEMSENMANAGLIIGLAVGLVMLLCVVIAVVMVCKRLTTGSLYTTAIVHNQNQSQSSEHHYDEMNDLNVDSIPHSRDVVNIGNENADNNYATITEIDFGNSSSNNDYFEMVEQSMDTENI</sequence>
<dbReference type="GO" id="GO:0009986">
    <property type="term" value="C:cell surface"/>
    <property type="evidence" value="ECO:0007669"/>
    <property type="project" value="TreeGrafter"/>
</dbReference>
<proteinExistence type="predicted"/>
<gene>
    <name evidence="3" type="ORF">MCOR_58529</name>
</gene>
<dbReference type="GO" id="GO:0005615">
    <property type="term" value="C:extracellular space"/>
    <property type="evidence" value="ECO:0007669"/>
    <property type="project" value="TreeGrafter"/>
</dbReference>
<accession>A0A6J8F5V4</accession>
<evidence type="ECO:0000256" key="1">
    <source>
        <dbReference type="SAM" id="Phobius"/>
    </source>
</evidence>
<dbReference type="Proteomes" id="UP000507470">
    <property type="component" value="Unassembled WGS sequence"/>
</dbReference>